<name>A0A656HL75_THINJ</name>
<protein>
    <submittedName>
        <fullName evidence="1">Uncharacterized protein</fullName>
    </submittedName>
</protein>
<dbReference type="EMBL" id="JH651381">
    <property type="protein sequence ID" value="EIJ37053.1"/>
    <property type="molecule type" value="Genomic_DNA"/>
</dbReference>
<organism evidence="1 2">
    <name type="scientific">Thiothrix nivea (strain ATCC 35100 / DSM 5205 / JP2)</name>
    <dbReference type="NCBI Taxonomy" id="870187"/>
    <lineage>
        <taxon>Bacteria</taxon>
        <taxon>Pseudomonadati</taxon>
        <taxon>Pseudomonadota</taxon>
        <taxon>Gammaproteobacteria</taxon>
        <taxon>Thiotrichales</taxon>
        <taxon>Thiotrichaceae</taxon>
        <taxon>Thiothrix</taxon>
    </lineage>
</organism>
<reference evidence="2" key="1">
    <citation type="journal article" date="2011" name="Stand. Genomic Sci.">
        <title>Genome sequence of the filamentous, gliding Thiothrix nivea neotype strain (JP2(T)).</title>
        <authorList>
            <person name="Lapidus A."/>
            <person name="Nolan M."/>
            <person name="Lucas S."/>
            <person name="Glavina Del Rio T."/>
            <person name="Tice H."/>
            <person name="Cheng J.F."/>
            <person name="Tapia R."/>
            <person name="Han C."/>
            <person name="Goodwin L."/>
            <person name="Pitluck S."/>
            <person name="Liolios K."/>
            <person name="Pagani I."/>
            <person name="Ivanova N."/>
            <person name="Huntemann M."/>
            <person name="Mavromatis K."/>
            <person name="Mikhailova N."/>
            <person name="Pati A."/>
            <person name="Chen A."/>
            <person name="Palaniappan K."/>
            <person name="Land M."/>
            <person name="Brambilla E.M."/>
            <person name="Rohde M."/>
            <person name="Abt B."/>
            <person name="Verbarg S."/>
            <person name="Goker M."/>
            <person name="Bristow J."/>
            <person name="Eisen J.A."/>
            <person name="Markowitz V."/>
            <person name="Hugenholtz P."/>
            <person name="Kyrpides N.C."/>
            <person name="Klenk H.P."/>
            <person name="Woyke T."/>
        </authorList>
    </citation>
    <scope>NUCLEOTIDE SEQUENCE [LARGE SCALE GENOMIC DNA]</scope>
    <source>
        <strain evidence="2">ATCC 35100 / DSM 5205 / JP2</strain>
    </source>
</reference>
<accession>A0A656HL75</accession>
<dbReference type="RefSeq" id="WP_002706516.1">
    <property type="nucleotide sequence ID" value="NZ_JH651381.1"/>
</dbReference>
<evidence type="ECO:0000313" key="2">
    <source>
        <dbReference type="Proteomes" id="UP000005317"/>
    </source>
</evidence>
<keyword evidence="2" id="KW-1185">Reference proteome</keyword>
<dbReference type="Proteomes" id="UP000005317">
    <property type="component" value="Unassembled WGS sequence"/>
</dbReference>
<gene>
    <name evidence="1" type="ORF">Thini_0040</name>
</gene>
<evidence type="ECO:0000313" key="1">
    <source>
        <dbReference type="EMBL" id="EIJ37053.1"/>
    </source>
</evidence>
<dbReference type="AlphaFoldDB" id="A0A656HL75"/>
<proteinExistence type="predicted"/>
<sequence length="111" mass="11984">MSHLIIRDLDASGELDMHAMSRVCGGNRGMWVFGWINPYSRQRAATATQQFFNPVFNIQVANQTISGNGPITAINAPVAAPSTVLNENLSINNISTYVTNMLDSSLNTAAV</sequence>